<evidence type="ECO:0008006" key="4">
    <source>
        <dbReference type="Google" id="ProtNLM"/>
    </source>
</evidence>
<keyword evidence="3" id="KW-1185">Reference proteome</keyword>
<evidence type="ECO:0000256" key="1">
    <source>
        <dbReference type="SAM" id="Phobius"/>
    </source>
</evidence>
<feature type="transmembrane region" description="Helical" evidence="1">
    <location>
        <begin position="19"/>
        <end position="41"/>
    </location>
</feature>
<dbReference type="EMBL" id="BOPG01000091">
    <property type="protein sequence ID" value="GIJ63327.1"/>
    <property type="molecule type" value="Genomic_DNA"/>
</dbReference>
<organism evidence="2 3">
    <name type="scientific">Virgisporangium aurantiacum</name>
    <dbReference type="NCBI Taxonomy" id="175570"/>
    <lineage>
        <taxon>Bacteria</taxon>
        <taxon>Bacillati</taxon>
        <taxon>Actinomycetota</taxon>
        <taxon>Actinomycetes</taxon>
        <taxon>Micromonosporales</taxon>
        <taxon>Micromonosporaceae</taxon>
        <taxon>Virgisporangium</taxon>
    </lineage>
</organism>
<gene>
    <name evidence="2" type="ORF">Vau01_108430</name>
</gene>
<dbReference type="RefSeq" id="WP_204009559.1">
    <property type="nucleotide sequence ID" value="NZ_BOPG01000091.1"/>
</dbReference>
<proteinExistence type="predicted"/>
<name>A0A8J4E923_9ACTN</name>
<dbReference type="Proteomes" id="UP000612585">
    <property type="component" value="Unassembled WGS sequence"/>
</dbReference>
<reference evidence="2" key="1">
    <citation type="submission" date="2021-01" db="EMBL/GenBank/DDBJ databases">
        <title>Whole genome shotgun sequence of Virgisporangium aurantiacum NBRC 16421.</title>
        <authorList>
            <person name="Komaki H."/>
            <person name="Tamura T."/>
        </authorList>
    </citation>
    <scope>NUCLEOTIDE SEQUENCE</scope>
    <source>
        <strain evidence="2">NBRC 16421</strain>
    </source>
</reference>
<feature type="transmembrane region" description="Helical" evidence="1">
    <location>
        <begin position="61"/>
        <end position="79"/>
    </location>
</feature>
<sequence>MTVTETTAHTRGSRLRRRIVKAVAGVFGTAGVGFVCCVLPVLLAGGGTAAVADGLARETRAMIPVGILLLLAAVAFIAVRRHQAARRRRPDGV</sequence>
<accession>A0A8J4E923</accession>
<protein>
    <recommendedName>
        <fullName evidence="4">Mercuric ion transport protein</fullName>
    </recommendedName>
</protein>
<evidence type="ECO:0000313" key="3">
    <source>
        <dbReference type="Proteomes" id="UP000612585"/>
    </source>
</evidence>
<keyword evidence="1" id="KW-1133">Transmembrane helix</keyword>
<comment type="caution">
    <text evidence="2">The sequence shown here is derived from an EMBL/GenBank/DDBJ whole genome shotgun (WGS) entry which is preliminary data.</text>
</comment>
<keyword evidence="1" id="KW-0812">Transmembrane</keyword>
<dbReference type="AlphaFoldDB" id="A0A8J4E923"/>
<keyword evidence="1" id="KW-0472">Membrane</keyword>
<evidence type="ECO:0000313" key="2">
    <source>
        <dbReference type="EMBL" id="GIJ63327.1"/>
    </source>
</evidence>